<dbReference type="Pfam" id="PF00932">
    <property type="entry name" value="LTD"/>
    <property type="match status" value="1"/>
</dbReference>
<dbReference type="PANTHER" id="PTHR42834:SF1">
    <property type="entry name" value="ENDONUCLEASE_EXONUCLEASE_PHOSPHATASE FAMILY PROTEIN (AFU_ORTHOLOGUE AFUA_3G09210)"/>
    <property type="match status" value="1"/>
</dbReference>
<dbReference type="Gene3D" id="3.90.780.10">
    <property type="entry name" value="5'-Nucleotidase, C-terminal domain"/>
    <property type="match status" value="1"/>
</dbReference>
<dbReference type="SUPFAM" id="SSF56300">
    <property type="entry name" value="Metallo-dependent phosphatases"/>
    <property type="match status" value="1"/>
</dbReference>
<dbReference type="HOGENOM" id="CLU_003555_0_0_11"/>
<dbReference type="InterPro" id="IPR004843">
    <property type="entry name" value="Calcineurin-like_PHP"/>
</dbReference>
<dbReference type="PROSITE" id="PS51841">
    <property type="entry name" value="LTD"/>
    <property type="match status" value="1"/>
</dbReference>
<feature type="chain" id="PRO_5002274078" evidence="2">
    <location>
        <begin position="31"/>
        <end position="1531"/>
    </location>
</feature>
<dbReference type="Proteomes" id="UP000061839">
    <property type="component" value="Chromosome"/>
</dbReference>
<dbReference type="SUPFAM" id="SSF55816">
    <property type="entry name" value="5'-nucleotidase (syn. UDP-sugar hydrolase), C-terminal domain"/>
    <property type="match status" value="1"/>
</dbReference>
<dbReference type="GO" id="GO:0009166">
    <property type="term" value="P:nucleotide catabolic process"/>
    <property type="evidence" value="ECO:0007669"/>
    <property type="project" value="InterPro"/>
</dbReference>
<dbReference type="EMBL" id="CP011005">
    <property type="protein sequence ID" value="AJT42095.1"/>
    <property type="molecule type" value="Genomic_DNA"/>
</dbReference>
<dbReference type="InterPro" id="IPR001322">
    <property type="entry name" value="Lamin_tail_dom"/>
</dbReference>
<dbReference type="Pfam" id="PF00149">
    <property type="entry name" value="Metallophos"/>
    <property type="match status" value="1"/>
</dbReference>
<dbReference type="InterPro" id="IPR029052">
    <property type="entry name" value="Metallo-depent_PP-like"/>
</dbReference>
<dbReference type="PANTHER" id="PTHR42834">
    <property type="entry name" value="ENDONUCLEASE/EXONUCLEASE/PHOSPHATASE FAMILY PROTEIN (AFU_ORTHOLOGUE AFUA_3G09210)"/>
    <property type="match status" value="1"/>
</dbReference>
<dbReference type="OrthoDB" id="1016457at2"/>
<dbReference type="KEGG" id="ari:UM93_12325"/>
<keyword evidence="1 2" id="KW-0732">Signal</keyword>
<evidence type="ECO:0000259" key="3">
    <source>
        <dbReference type="PROSITE" id="PS51841"/>
    </source>
</evidence>
<feature type="domain" description="LTD" evidence="3">
    <location>
        <begin position="31"/>
        <end position="173"/>
    </location>
</feature>
<evidence type="ECO:0000256" key="1">
    <source>
        <dbReference type="ARBA" id="ARBA00022729"/>
    </source>
</evidence>
<evidence type="ECO:0000313" key="4">
    <source>
        <dbReference type="EMBL" id="AJT42095.1"/>
    </source>
</evidence>
<reference evidence="4 5" key="1">
    <citation type="journal article" date="2015" name="Genome Announc.">
        <title>Complete Genome Sequencing of Protease-Producing Novel Arthrobacter sp. Strain IHBB 11108 Using PacBio Single-Molecule Real-Time Sequencing Technology.</title>
        <authorList>
            <person name="Kiran S."/>
            <person name="Swarnkar M.K."/>
            <person name="Pal M."/>
            <person name="Thakur R."/>
            <person name="Tewari R."/>
            <person name="Singh A.K."/>
            <person name="Gulati A."/>
        </authorList>
    </citation>
    <scope>NUCLEOTIDE SEQUENCE [LARGE SCALE GENOMIC DNA]</scope>
    <source>
        <strain evidence="4 5">IHBB 11108</strain>
    </source>
</reference>
<dbReference type="PRINTS" id="PR01607">
    <property type="entry name" value="APYRASEFAMLY"/>
</dbReference>
<dbReference type="InterPro" id="IPR005135">
    <property type="entry name" value="Endo/exonuclease/phosphatase"/>
</dbReference>
<dbReference type="Pfam" id="PF02872">
    <property type="entry name" value="5_nucleotid_C"/>
    <property type="match status" value="1"/>
</dbReference>
<dbReference type="STRING" id="1618207.UM93_12325"/>
<feature type="signal peptide" evidence="2">
    <location>
        <begin position="1"/>
        <end position="30"/>
    </location>
</feature>
<dbReference type="NCBIfam" id="NF033681">
    <property type="entry name" value="ExeM_NucH_DNase"/>
    <property type="match status" value="1"/>
</dbReference>
<dbReference type="InterPro" id="IPR008334">
    <property type="entry name" value="5'-Nucleotdase_C"/>
</dbReference>
<dbReference type="InterPro" id="IPR036907">
    <property type="entry name" value="5'-Nucleotdase_C_sf"/>
</dbReference>
<evidence type="ECO:0000313" key="5">
    <source>
        <dbReference type="Proteomes" id="UP000061839"/>
    </source>
</evidence>
<proteinExistence type="predicted"/>
<sequence>MKVRSIRATVGVTLAAAFIATPLVAAPAMAADQAPSASLSNSPVVINEAYLNGGSAGASYKNKFVELYNTSDAPVSLSGWSLQYRSATGTAAPTGVASLSGSIAAHGYYLIKGSSNAANGAELPAADADASGFSFAAAGGTLILAKKATALSPLATGSVTDNADVADLLGYGTSNTFETAASSAASVTKSLNRTNFADTNSNAADFVASSTITPQGAAAGPVDPGPGNPTIAAIKDIQGTTDTSPLVNQTVTTRGVVTAVYPTGGFNGYYIQTEGTGGDLDLSTHKASDAVFVYSPSTVTQVQAGDFVEVTGAVSEFKGAKDVTSLTEITVAADKLTKLSQAAVAVKPAVVDLPATDAERESLEGMLFQPKGDFTVSDNYSLNQYGEIGLAAGTSALVQPNALYPYGSAENTALIASNLAKSITLDDGASTNFLSAANQSIPLPYLVPGGSLRVGAAVSFKTNVIFDNRNSAYKLQPLTHLTPDNAASVQPASFSDTRSAPANVGGDLKIASFNVQNYFIHTGDLNADTCVAYTDRDGNKLTVKDGCTQRGAWDAANLQRQQDKVVAGIIGTGADVLSLEEIENSAKFADSANDRDKALKTLVDALNAKLGSQVWDYVRSPQTRPDVSKEDVIRTAFIFKTAAAEPVGDSVILDDAAFTGIARQPLAQSFKAKGAPDSEQFLAIVNHFKSKGSAPSSDPSDVDLGQGKANKARVAQAQALLSFADTLKTQKNTKKVLLIGDFNAYSKEDPINTLTAGGYTDLDPQTGKHSYLFQGRVGSLDHVLVSNEFAASITGADIWNINSVEPISLNYSRYNYNVTNYYNTEPYSASDHDPVVVGLKLKAAPAKPLEVNLLNINDFHGRIDANTVNFAGTVEQLKAASPAGATAFLSAGDNVSAALYASAVQKDQPTIDVLNAMGLQASAVGNHEFDGGFADLKDRIINGGNNAKWSYLGANVYLKGTTTPALDEYKIFTANGVRIAVVGAVTQEAPTLVSPGGITQVDFGDPVEAVNRVATKLKDQKLADVVVAEYHEGAAEGTPDGASLEQELNAPAGQNEAFKKIVNQTSASVNAIFTGHTHKQYAWDAPIPGVAADAVVKTRPVLQTGDYGANIGQVQLYVDPSSKQLLSYTQRNVPRTTTPAADLVNQFPVAAKVKTIVDAALAYAKAEGDKPIGKISADITTAQVLDPATGKYSRDDRQNESTLGNLVANALKSSLADPSLGGAEIGVVNPGGLRADLLFKASGAEADGVVTVAEANAVLPFLNNLWTTSLTGAQFKTLLEQQWQTNADGTIPSRPFLNLGLSKNVDYTYDPTKPQGSHVTSIVINGAPIDPAKSYRIGTFSFLTTGGDNFRIFKDGTNAKDSGLVDRDAWFKYLSTESSKAPIAPDFTRRALSVTDAPSTVKENQQVTVKLQKLDLTSLGTPLSTKVTVRYEPSGVGGGKGWALPTAAVPADLGTFPVTAGAATLTFKVPAELKGGRFTVTTDTGTYGRLPIDIGTTQPTNPPTSWWDWFWKSLLWLWHSWLWVWLHGLHG</sequence>
<dbReference type="Gene3D" id="3.60.21.10">
    <property type="match status" value="1"/>
</dbReference>
<dbReference type="CDD" id="cd10283">
    <property type="entry name" value="MnuA_DNase1-like"/>
    <property type="match status" value="1"/>
</dbReference>
<dbReference type="RefSeq" id="WP_045075877.1">
    <property type="nucleotide sequence ID" value="NZ_CP011005.1"/>
</dbReference>
<keyword evidence="5" id="KW-1185">Reference proteome</keyword>
<dbReference type="Pfam" id="PF03372">
    <property type="entry name" value="Exo_endo_phos"/>
    <property type="match status" value="1"/>
</dbReference>
<dbReference type="InterPro" id="IPR036415">
    <property type="entry name" value="Lamin_tail_dom_sf"/>
</dbReference>
<accession>A0A0D4C125</accession>
<dbReference type="GO" id="GO:0016787">
    <property type="term" value="F:hydrolase activity"/>
    <property type="evidence" value="ECO:0007669"/>
    <property type="project" value="InterPro"/>
</dbReference>
<organism evidence="4 5">
    <name type="scientific">Psychromicrobium lacuslunae</name>
    <dbReference type="NCBI Taxonomy" id="1618207"/>
    <lineage>
        <taxon>Bacteria</taxon>
        <taxon>Bacillati</taxon>
        <taxon>Actinomycetota</taxon>
        <taxon>Actinomycetes</taxon>
        <taxon>Micrococcales</taxon>
        <taxon>Micrococcaceae</taxon>
        <taxon>Psychromicrobium</taxon>
    </lineage>
</organism>
<dbReference type="Gene3D" id="2.60.40.1260">
    <property type="entry name" value="Lamin Tail domain"/>
    <property type="match status" value="1"/>
</dbReference>
<gene>
    <name evidence="4" type="ORF">UM93_12325</name>
</gene>
<name>A0A0D4C125_9MICC</name>
<dbReference type="InterPro" id="IPR006179">
    <property type="entry name" value="5_nucleotidase/apyrase"/>
</dbReference>
<dbReference type="SUPFAM" id="SSF56219">
    <property type="entry name" value="DNase I-like"/>
    <property type="match status" value="1"/>
</dbReference>
<evidence type="ECO:0000256" key="2">
    <source>
        <dbReference type="SAM" id="SignalP"/>
    </source>
</evidence>
<dbReference type="CDD" id="cd04486">
    <property type="entry name" value="YhcR_OBF_like"/>
    <property type="match status" value="1"/>
</dbReference>
<protein>
    <submittedName>
        <fullName evidence="4">5'-nucleotidase</fullName>
    </submittedName>
</protein>
<dbReference type="InterPro" id="IPR047971">
    <property type="entry name" value="ExeM-like"/>
</dbReference>
<dbReference type="InterPro" id="IPR036691">
    <property type="entry name" value="Endo/exonu/phosph_ase_sf"/>
</dbReference>
<dbReference type="PATRIC" id="fig|1618207.4.peg.2501"/>
<dbReference type="SUPFAM" id="SSF74853">
    <property type="entry name" value="Lamin A/C globular tail domain"/>
    <property type="match status" value="1"/>
</dbReference>
<dbReference type="Gene3D" id="3.60.10.10">
    <property type="entry name" value="Endonuclease/exonuclease/phosphatase"/>
    <property type="match status" value="1"/>
</dbReference>